<organism evidence="2 3">
    <name type="scientific">Corallococcus caeni</name>
    <dbReference type="NCBI Taxonomy" id="3082388"/>
    <lineage>
        <taxon>Bacteria</taxon>
        <taxon>Pseudomonadati</taxon>
        <taxon>Myxococcota</taxon>
        <taxon>Myxococcia</taxon>
        <taxon>Myxococcales</taxon>
        <taxon>Cystobacterineae</taxon>
        <taxon>Myxococcaceae</taxon>
        <taxon>Corallococcus</taxon>
    </lineage>
</organism>
<comment type="caution">
    <text evidence="2">The sequence shown here is derived from an EMBL/GenBank/DDBJ whole genome shotgun (WGS) entry which is preliminary data.</text>
</comment>
<dbReference type="EMBL" id="BTTX01000003">
    <property type="protein sequence ID" value="GMU07672.1"/>
    <property type="molecule type" value="Genomic_DNA"/>
</dbReference>
<protein>
    <submittedName>
        <fullName evidence="2">Uncharacterized protein</fullName>
    </submittedName>
</protein>
<evidence type="ECO:0000313" key="2">
    <source>
        <dbReference type="EMBL" id="GMU07672.1"/>
    </source>
</evidence>
<sequence length="172" mass="17492">MKTVNACRGWVRALSVMALLWGVSAAAQSAPTQFTVVLTTKPLVGAAQDTVVASVVDAGILGQVSTVPMTLRIVDDAGAVLAAVTGTVSVTVPLRVSVTAPSSGGVRAQLVLPPGAGKLSAGVLVIEREGHGEPPPPPKRTVCEIPQTVSRDPNTGTSDPVTLWACKVEVVP</sequence>
<dbReference type="Proteomes" id="UP001342631">
    <property type="component" value="Unassembled WGS sequence"/>
</dbReference>
<evidence type="ECO:0000313" key="3">
    <source>
        <dbReference type="Proteomes" id="UP001342631"/>
    </source>
</evidence>
<proteinExistence type="predicted"/>
<name>A0ABQ6QV16_9BACT</name>
<feature type="signal peptide" evidence="1">
    <location>
        <begin position="1"/>
        <end position="29"/>
    </location>
</feature>
<evidence type="ECO:0000256" key="1">
    <source>
        <dbReference type="SAM" id="SignalP"/>
    </source>
</evidence>
<feature type="chain" id="PRO_5046181969" evidence="1">
    <location>
        <begin position="30"/>
        <end position="172"/>
    </location>
</feature>
<keyword evidence="1" id="KW-0732">Signal</keyword>
<accession>A0ABQ6QV16</accession>
<gene>
    <name evidence="2" type="ORF">ASNO1_39250</name>
</gene>
<keyword evidence="3" id="KW-1185">Reference proteome</keyword>
<reference evidence="2 3" key="1">
    <citation type="journal article" date="2024" name="Arch. Microbiol.">
        <title>Corallococcus caeni sp. nov., a novel myxobacterium isolated from activated sludge.</title>
        <authorList>
            <person name="Tomita S."/>
            <person name="Nakai R."/>
            <person name="Kuroda K."/>
            <person name="Kurashita H."/>
            <person name="Hatamoto M."/>
            <person name="Yamaguchi T."/>
            <person name="Narihiro T."/>
        </authorList>
    </citation>
    <scope>NUCLEOTIDE SEQUENCE [LARGE SCALE GENOMIC DNA]</scope>
    <source>
        <strain evidence="2 3">NO1</strain>
    </source>
</reference>
<dbReference type="RefSeq" id="WP_338278525.1">
    <property type="nucleotide sequence ID" value="NZ_BTTX01000003.1"/>
</dbReference>